<dbReference type="AlphaFoldDB" id="S3DIX4"/>
<feature type="signal peptide" evidence="1">
    <location>
        <begin position="1"/>
        <end position="24"/>
    </location>
</feature>
<dbReference type="Proteomes" id="UP000016922">
    <property type="component" value="Unassembled WGS sequence"/>
</dbReference>
<keyword evidence="3" id="KW-1185">Reference proteome</keyword>
<evidence type="ECO:0000313" key="3">
    <source>
        <dbReference type="Proteomes" id="UP000016922"/>
    </source>
</evidence>
<dbReference type="GeneID" id="19471109"/>
<protein>
    <submittedName>
        <fullName evidence="2">Uncharacterized protein</fullName>
    </submittedName>
</protein>
<dbReference type="KEGG" id="glz:GLAREA_12068"/>
<reference evidence="2 3" key="1">
    <citation type="journal article" date="2013" name="BMC Genomics">
        <title>Genomics-driven discovery of the pneumocandin biosynthetic gene cluster in the fungus Glarea lozoyensis.</title>
        <authorList>
            <person name="Chen L."/>
            <person name="Yue Q."/>
            <person name="Zhang X."/>
            <person name="Xiang M."/>
            <person name="Wang C."/>
            <person name="Li S."/>
            <person name="Che Y."/>
            <person name="Ortiz-Lopez F.J."/>
            <person name="Bills G.F."/>
            <person name="Liu X."/>
            <person name="An Z."/>
        </authorList>
    </citation>
    <scope>NUCLEOTIDE SEQUENCE [LARGE SCALE GENOMIC DNA]</scope>
    <source>
        <strain evidence="3">ATCC 20868 / MF5171</strain>
    </source>
</reference>
<gene>
    <name evidence="2" type="ORF">GLAREA_12068</name>
</gene>
<dbReference type="RefSeq" id="XP_008081041.1">
    <property type="nucleotide sequence ID" value="XM_008082850.1"/>
</dbReference>
<feature type="chain" id="PRO_5004508589" evidence="1">
    <location>
        <begin position="25"/>
        <end position="271"/>
    </location>
</feature>
<accession>S3DIX4</accession>
<evidence type="ECO:0000256" key="1">
    <source>
        <dbReference type="SAM" id="SignalP"/>
    </source>
</evidence>
<proteinExistence type="predicted"/>
<dbReference type="EMBL" id="KE145360">
    <property type="protein sequence ID" value="EPE31986.1"/>
    <property type="molecule type" value="Genomic_DNA"/>
</dbReference>
<dbReference type="OrthoDB" id="10634378at2759"/>
<organism evidence="2 3">
    <name type="scientific">Glarea lozoyensis (strain ATCC 20868 / MF5171)</name>
    <dbReference type="NCBI Taxonomy" id="1116229"/>
    <lineage>
        <taxon>Eukaryota</taxon>
        <taxon>Fungi</taxon>
        <taxon>Dikarya</taxon>
        <taxon>Ascomycota</taxon>
        <taxon>Pezizomycotina</taxon>
        <taxon>Leotiomycetes</taxon>
        <taxon>Helotiales</taxon>
        <taxon>Helotiaceae</taxon>
        <taxon>Glarea</taxon>
    </lineage>
</organism>
<evidence type="ECO:0000313" key="2">
    <source>
        <dbReference type="EMBL" id="EPE31986.1"/>
    </source>
</evidence>
<name>S3DIX4_GLAL2</name>
<sequence length="271" mass="28265">MVSLSFSVTLIFTCLLLFTRPVYSWIATEYVAIILTTLSGGTQVYTAISTAVTVTGPVTPISTSISTPRPEAGVNRPTIVYQYISGPNLPIATRNFLDGPPTPTSSSTITVSSAYFAEATITQNPTCPPGVSFSYTSQLRVFPPDILTLPPNTVPVTSSTAYMTTTFYTNAAGAPTASSSWSQADFFVASGNVVPEFVGELSTVLAMCRDPRGCYLGRGEGCTRTGGTQGVTGTNAGPAATSSRSGAVRVKFGGLCWGWSVSVGAIMIAVM</sequence>
<dbReference type="HOGENOM" id="CLU_1026917_0_0_1"/>
<keyword evidence="1" id="KW-0732">Signal</keyword>